<feature type="compositionally biased region" description="Basic residues" evidence="1">
    <location>
        <begin position="964"/>
        <end position="976"/>
    </location>
</feature>
<name>A0A1I8IJC6_9PLAT</name>
<accession>A0A1I8IJC6</accession>
<feature type="compositionally biased region" description="Low complexity" evidence="1">
    <location>
        <begin position="722"/>
        <end position="735"/>
    </location>
</feature>
<feature type="region of interest" description="Disordered" evidence="1">
    <location>
        <begin position="714"/>
        <end position="759"/>
    </location>
</feature>
<feature type="compositionally biased region" description="Basic residues" evidence="1">
    <location>
        <begin position="860"/>
        <end position="870"/>
    </location>
</feature>
<sequence>PGEVQQLRQHRQSLSLRPCAPQAGQKVASAIIAVAMENLVGCWPRLTAAVGLADHRSLVDKRGEAGRQRAEQLGHVAHDVGDSFAGEQGPADQKFAEHAAGRPDVHCGCVLSSFEQQLGSPVAAGRHVHRKLLHFGVGQVPGHACGFGVLISQKVPRKQFRRKWKRIGPVLVTVRIEAALLKRLLSQVDKEIDVIASVVPLHSMAIPIVAREQDDRRLADSNQQPPLTPPVQPEGAASADTKCGTGVIKLRRRISASNSEAGVEEEAGGGQECNNHRQLTSTKAAGEISEKRPHTRYSYTDSCGFCHTSKANRDEPSIRRPAFRRNRCRVAGPNLSIRRRRRVRSVSCELQALAWQSCLALAVNMVSIESFGVKFGDMQHTGSSQQNVEPIGGSRAGVATSTTTSTNQFRQAKLLRSNMLFIVGPGRSNQQCKKAVWNSCYGANREAEAHYEATAGQSVTDEFLRHRLAPLAHLIDTHSVFPHRNQQTVLGHMFLLSEGLTESGRCAATMRLLCAVNQIGIDDTAAQTKLAHSALAVYMYLNEDPPDSNNNTSSNQLDSRLESDNVKRMGWFMIHGLPSTSNLVEEIAALLGRPLQPVDIVRLDISVNDKSVVFVRDVYQPAGVEMKRRLVELRLFGVELFVKPQPLSLQTTDEAEAEAESSESRTSDTDTTSDSSNTTDSQVAVPSAVGQLENSPPDNSAEAADDDVEVLHIEPAPPALRPVPVRSRSRSPLSRPRQRSVRPMSLLPTPPPTTRYQQQQQYDYSPARIATRPSVFSRLGPPPSEGDTVLMSMTRSKFRAKKKRTEVLKLSQSNQQIDTAFNCTIPFADGQSSVTTAPAAAATGARKKKNNHLMLSTKAAKSRRRRKKQNRCQPEQQQDAMLLPHSTAQHLPLPPMPPMPMLPVLPPFPMPSWNDYYYYYQNCYYHQFYSFVHQTVTTPAIASAAEAMSGVAVNSSNESNSNQTRKRKRRKRNRRKKVKTLANLETGLNVVDDEMERDSNLQDDATRQLYLNGMKMMQQISSSAKSRCCDCPLLLAKSPCPAGEADFLLNRPLTLKLQAAVPPDCAARAQQDLRARPPLLNSVTRQSAAPASQGSGKLSSQWQLELGAPQASSACKATLIGWPAEACRPISFLHLAPTLS</sequence>
<dbReference type="WBParaSite" id="maker-uti_cns_0013110-snap-gene-0.5-mRNA-1">
    <property type="protein sequence ID" value="maker-uti_cns_0013110-snap-gene-0.5-mRNA-1"/>
    <property type="gene ID" value="maker-uti_cns_0013110-snap-gene-0.5"/>
</dbReference>
<organism evidence="2 3">
    <name type="scientific">Macrostomum lignano</name>
    <dbReference type="NCBI Taxonomy" id="282301"/>
    <lineage>
        <taxon>Eukaryota</taxon>
        <taxon>Metazoa</taxon>
        <taxon>Spiralia</taxon>
        <taxon>Lophotrochozoa</taxon>
        <taxon>Platyhelminthes</taxon>
        <taxon>Rhabditophora</taxon>
        <taxon>Macrostomorpha</taxon>
        <taxon>Macrostomida</taxon>
        <taxon>Macrostomidae</taxon>
        <taxon>Macrostomum</taxon>
    </lineage>
</organism>
<feature type="region of interest" description="Disordered" evidence="1">
    <location>
        <begin position="216"/>
        <end position="242"/>
    </location>
</feature>
<reference evidence="3" key="1">
    <citation type="submission" date="2016-11" db="UniProtKB">
        <authorList>
            <consortium name="WormBaseParasite"/>
        </authorList>
    </citation>
    <scope>IDENTIFICATION</scope>
</reference>
<dbReference type="Proteomes" id="UP000095280">
    <property type="component" value="Unplaced"/>
</dbReference>
<feature type="compositionally biased region" description="Polar residues" evidence="1">
    <location>
        <begin position="1081"/>
        <end position="1095"/>
    </location>
</feature>
<dbReference type="AlphaFoldDB" id="A0A1I8IJC6"/>
<feature type="region of interest" description="Disordered" evidence="1">
    <location>
        <begin position="649"/>
        <end position="683"/>
    </location>
</feature>
<feature type="region of interest" description="Disordered" evidence="1">
    <location>
        <begin position="838"/>
        <end position="880"/>
    </location>
</feature>
<evidence type="ECO:0000256" key="1">
    <source>
        <dbReference type="SAM" id="MobiDB-lite"/>
    </source>
</evidence>
<evidence type="ECO:0000313" key="3">
    <source>
        <dbReference type="WBParaSite" id="maker-uti_cns_0013110-snap-gene-0.5-mRNA-1"/>
    </source>
</evidence>
<feature type="region of interest" description="Disordered" evidence="1">
    <location>
        <begin position="1076"/>
        <end position="1095"/>
    </location>
</feature>
<protein>
    <submittedName>
        <fullName evidence="3">PPM-type phosphatase domain-containing protein</fullName>
    </submittedName>
</protein>
<keyword evidence="2" id="KW-1185">Reference proteome</keyword>
<feature type="compositionally biased region" description="Low complexity" evidence="1">
    <location>
        <begin position="669"/>
        <end position="681"/>
    </location>
</feature>
<feature type="region of interest" description="Disordered" evidence="1">
    <location>
        <begin position="951"/>
        <end position="976"/>
    </location>
</feature>
<evidence type="ECO:0000313" key="2">
    <source>
        <dbReference type="Proteomes" id="UP000095280"/>
    </source>
</evidence>
<proteinExistence type="predicted"/>
<feature type="region of interest" description="Disordered" evidence="1">
    <location>
        <begin position="384"/>
        <end position="403"/>
    </location>
</feature>
<feature type="region of interest" description="Disordered" evidence="1">
    <location>
        <begin position="258"/>
        <end position="277"/>
    </location>
</feature>